<dbReference type="SUPFAM" id="SSF103473">
    <property type="entry name" value="MFS general substrate transporter"/>
    <property type="match status" value="1"/>
</dbReference>
<evidence type="ECO:0000256" key="7">
    <source>
        <dbReference type="ARBA" id="ARBA00040302"/>
    </source>
</evidence>
<dbReference type="InterPro" id="IPR051617">
    <property type="entry name" value="UNC-93-like_regulator"/>
</dbReference>
<feature type="transmembrane region" description="Helical" evidence="9">
    <location>
        <begin position="45"/>
        <end position="75"/>
    </location>
</feature>
<proteinExistence type="inferred from homology"/>
<dbReference type="InterPro" id="IPR036259">
    <property type="entry name" value="MFS_trans_sf"/>
</dbReference>
<accession>A0A914C786</accession>
<dbReference type="PANTHER" id="PTHR23294:SF0">
    <property type="entry name" value="UNC93-LIKE PROTEIN MFSD11"/>
    <property type="match status" value="1"/>
</dbReference>
<feature type="transmembrane region" description="Helical" evidence="9">
    <location>
        <begin position="297"/>
        <end position="322"/>
    </location>
</feature>
<evidence type="ECO:0000256" key="6">
    <source>
        <dbReference type="ARBA" id="ARBA00023180"/>
    </source>
</evidence>
<name>A0A914C786_9BILA</name>
<reference evidence="11" key="1">
    <citation type="submission" date="2022-11" db="UniProtKB">
        <authorList>
            <consortium name="WormBaseParasite"/>
        </authorList>
    </citation>
    <scope>IDENTIFICATION</scope>
</reference>
<dbReference type="AlphaFoldDB" id="A0A914C786"/>
<evidence type="ECO:0000313" key="11">
    <source>
        <dbReference type="WBParaSite" id="ACRNAN_Path_486.g1818.t1"/>
    </source>
</evidence>
<feature type="transmembrane region" description="Helical" evidence="9">
    <location>
        <begin position="357"/>
        <end position="377"/>
    </location>
</feature>
<dbReference type="WBParaSite" id="ACRNAN_Path_486.g1818.t1">
    <property type="protein sequence ID" value="ACRNAN_Path_486.g1818.t1"/>
    <property type="gene ID" value="ACRNAN_Path_486.g1818"/>
</dbReference>
<evidence type="ECO:0000256" key="9">
    <source>
        <dbReference type="SAM" id="Phobius"/>
    </source>
</evidence>
<sequence length="430" mass="47998">MEKHSGYLGLSLIYGGNMIGNLLFAPVIINWLGAKWSMILGSSTYAIFIAGFLFLNYPFLIISSLIIGLGSALIWTAEGSYMALNSTKETSGKQSGLFWAISQASLIVGGIFMYIVFRNTKRGENDDLSDSTVKILYSVFLGAILVGIVILMLLKVPEPASGVPVPKKDHVQMIKSMFRLLFTKRMLTMAFVFIYVGVELSFWSGVYSTCISNTLKIGDNPKSIVGLTAVAEGCGMFAGGALFRFLLSKIKRIPRILVVLLGMVIHLAVFTLVFLNLPNESPLNKTNDHGVFSEPSVAVVLICGFFLGFGDACWNTQIYSFLIAEYPNQSAQAFSIYKFFHAMTTCAAFFWSKYIQLHWHFIILCSTCIWGCFCFFVSERFLSSSYTDVISPKLEIQINDKPMDAYNTDTIKDEYLKKHRCSTFGDYDKY</sequence>
<dbReference type="InterPro" id="IPR010291">
    <property type="entry name" value="Ion_channel_UNC-93"/>
</dbReference>
<feature type="transmembrane region" description="Helical" evidence="9">
    <location>
        <begin position="334"/>
        <end position="351"/>
    </location>
</feature>
<comment type="subcellular location">
    <subcellularLocation>
        <location evidence="1">Membrane</location>
        <topology evidence="1">Multi-pass membrane protein</topology>
    </subcellularLocation>
</comment>
<feature type="transmembrane region" description="Helical" evidence="9">
    <location>
        <begin position="135"/>
        <end position="154"/>
    </location>
</feature>
<evidence type="ECO:0000256" key="8">
    <source>
        <dbReference type="ARBA" id="ARBA00041910"/>
    </source>
</evidence>
<keyword evidence="5 9" id="KW-0472">Membrane</keyword>
<keyword evidence="6" id="KW-0325">Glycoprotein</keyword>
<evidence type="ECO:0000256" key="4">
    <source>
        <dbReference type="ARBA" id="ARBA00022989"/>
    </source>
</evidence>
<feature type="transmembrane region" description="Helical" evidence="9">
    <location>
        <begin position="96"/>
        <end position="115"/>
    </location>
</feature>
<keyword evidence="4 9" id="KW-1133">Transmembrane helix</keyword>
<feature type="transmembrane region" description="Helical" evidence="9">
    <location>
        <begin position="186"/>
        <end position="204"/>
    </location>
</feature>
<feature type="transmembrane region" description="Helical" evidence="9">
    <location>
        <begin position="224"/>
        <end position="247"/>
    </location>
</feature>
<evidence type="ECO:0000313" key="10">
    <source>
        <dbReference type="Proteomes" id="UP000887540"/>
    </source>
</evidence>
<dbReference type="Gene3D" id="1.20.1250.20">
    <property type="entry name" value="MFS general substrate transporter like domains"/>
    <property type="match status" value="1"/>
</dbReference>
<feature type="transmembrane region" description="Helical" evidence="9">
    <location>
        <begin position="256"/>
        <end position="277"/>
    </location>
</feature>
<evidence type="ECO:0000256" key="3">
    <source>
        <dbReference type="ARBA" id="ARBA00022692"/>
    </source>
</evidence>
<feature type="transmembrane region" description="Helical" evidence="9">
    <location>
        <begin position="12"/>
        <end position="33"/>
    </location>
</feature>
<keyword evidence="3 9" id="KW-0812">Transmembrane</keyword>
<dbReference type="PANTHER" id="PTHR23294">
    <property type="entry name" value="ET TRANSLATION PRODUCT-RELATED"/>
    <property type="match status" value="1"/>
</dbReference>
<dbReference type="GO" id="GO:0016020">
    <property type="term" value="C:membrane"/>
    <property type="evidence" value="ECO:0007669"/>
    <property type="project" value="UniProtKB-SubCell"/>
</dbReference>
<dbReference type="Proteomes" id="UP000887540">
    <property type="component" value="Unplaced"/>
</dbReference>
<protein>
    <recommendedName>
        <fullName evidence="7">UNC93-like protein MFSD11</fullName>
    </recommendedName>
    <alternativeName>
        <fullName evidence="8">Major facilitator superfamily domain-containing protein 11</fullName>
    </alternativeName>
</protein>
<organism evidence="10 11">
    <name type="scientific">Acrobeloides nanus</name>
    <dbReference type="NCBI Taxonomy" id="290746"/>
    <lineage>
        <taxon>Eukaryota</taxon>
        <taxon>Metazoa</taxon>
        <taxon>Ecdysozoa</taxon>
        <taxon>Nematoda</taxon>
        <taxon>Chromadorea</taxon>
        <taxon>Rhabditida</taxon>
        <taxon>Tylenchina</taxon>
        <taxon>Cephalobomorpha</taxon>
        <taxon>Cephaloboidea</taxon>
        <taxon>Cephalobidae</taxon>
        <taxon>Acrobeloides</taxon>
    </lineage>
</organism>
<evidence type="ECO:0000256" key="2">
    <source>
        <dbReference type="ARBA" id="ARBA00009172"/>
    </source>
</evidence>
<comment type="similarity">
    <text evidence="2">Belongs to the unc-93 family.</text>
</comment>
<dbReference type="Pfam" id="PF05978">
    <property type="entry name" value="UNC-93"/>
    <property type="match status" value="1"/>
</dbReference>
<keyword evidence="10" id="KW-1185">Reference proteome</keyword>
<evidence type="ECO:0000256" key="5">
    <source>
        <dbReference type="ARBA" id="ARBA00023136"/>
    </source>
</evidence>
<evidence type="ECO:0000256" key="1">
    <source>
        <dbReference type="ARBA" id="ARBA00004141"/>
    </source>
</evidence>